<proteinExistence type="predicted"/>
<dbReference type="EMBL" id="BARS01039004">
    <property type="protein sequence ID" value="GAG14828.1"/>
    <property type="molecule type" value="Genomic_DNA"/>
</dbReference>
<dbReference type="AlphaFoldDB" id="X0VQS4"/>
<comment type="caution">
    <text evidence="3">The sequence shown here is derived from an EMBL/GenBank/DDBJ whole genome shotgun (WGS) entry which is preliminary data.</text>
</comment>
<organism evidence="3">
    <name type="scientific">marine sediment metagenome</name>
    <dbReference type="NCBI Taxonomy" id="412755"/>
    <lineage>
        <taxon>unclassified sequences</taxon>
        <taxon>metagenomes</taxon>
        <taxon>ecological metagenomes</taxon>
    </lineage>
</organism>
<gene>
    <name evidence="3" type="ORF">S01H1_59620</name>
</gene>
<dbReference type="Pfam" id="PF05226">
    <property type="entry name" value="CHASE2"/>
    <property type="match status" value="1"/>
</dbReference>
<keyword evidence="1" id="KW-1133">Transmembrane helix</keyword>
<evidence type="ECO:0000313" key="3">
    <source>
        <dbReference type="EMBL" id="GAG14828.1"/>
    </source>
</evidence>
<feature type="transmembrane region" description="Helical" evidence="1">
    <location>
        <begin position="217"/>
        <end position="236"/>
    </location>
</feature>
<protein>
    <recommendedName>
        <fullName evidence="2">CHASE2 domain-containing protein</fullName>
    </recommendedName>
</protein>
<feature type="non-terminal residue" evidence="3">
    <location>
        <position position="255"/>
    </location>
</feature>
<evidence type="ECO:0000256" key="1">
    <source>
        <dbReference type="SAM" id="Phobius"/>
    </source>
</evidence>
<feature type="non-terminal residue" evidence="3">
    <location>
        <position position="1"/>
    </location>
</feature>
<name>X0VQS4_9ZZZZ</name>
<sequence length="255" mass="27296">TVLGPPASLQAGDPHLAHAHLPEDGDGVARRVPVAIRDADGREYPALSLAALYLFFLQVPPEQLPLNGGSLDVLGREVPLGEAVSMRINFVGGADRFTSIPYWKVISGQFDPGAVRNKVVLVGETAAGTGDRHQTPVGSAPLSGLHLHANALDTFLRARFLQDVGRLGTFLSMLALGGIVALALPRINLRWGLGVTLALAAAYALSVWTAFDRGWVLAMLNPLVLVALVFVVNLSHRVTSEAMARRDVRELFGRY</sequence>
<feature type="transmembrane region" description="Helical" evidence="1">
    <location>
        <begin position="191"/>
        <end position="211"/>
    </location>
</feature>
<feature type="transmembrane region" description="Helical" evidence="1">
    <location>
        <begin position="164"/>
        <end position="184"/>
    </location>
</feature>
<reference evidence="3" key="1">
    <citation type="journal article" date="2014" name="Front. Microbiol.">
        <title>High frequency of phylogenetically diverse reductive dehalogenase-homologous genes in deep subseafloor sedimentary metagenomes.</title>
        <authorList>
            <person name="Kawai M."/>
            <person name="Futagami T."/>
            <person name="Toyoda A."/>
            <person name="Takaki Y."/>
            <person name="Nishi S."/>
            <person name="Hori S."/>
            <person name="Arai W."/>
            <person name="Tsubouchi T."/>
            <person name="Morono Y."/>
            <person name="Uchiyama I."/>
            <person name="Ito T."/>
            <person name="Fujiyama A."/>
            <person name="Inagaki F."/>
            <person name="Takami H."/>
        </authorList>
    </citation>
    <scope>NUCLEOTIDE SEQUENCE</scope>
    <source>
        <strain evidence="3">Expedition CK06-06</strain>
    </source>
</reference>
<accession>X0VQS4</accession>
<keyword evidence="1" id="KW-0812">Transmembrane</keyword>
<dbReference type="InterPro" id="IPR007890">
    <property type="entry name" value="CHASE2"/>
</dbReference>
<feature type="domain" description="CHASE2" evidence="2">
    <location>
        <begin position="15"/>
        <end position="176"/>
    </location>
</feature>
<evidence type="ECO:0000259" key="2">
    <source>
        <dbReference type="Pfam" id="PF05226"/>
    </source>
</evidence>
<keyword evidence="1" id="KW-0472">Membrane</keyword>